<organism evidence="1 2">
    <name type="scientific">Lentinus brumalis</name>
    <dbReference type="NCBI Taxonomy" id="2498619"/>
    <lineage>
        <taxon>Eukaryota</taxon>
        <taxon>Fungi</taxon>
        <taxon>Dikarya</taxon>
        <taxon>Basidiomycota</taxon>
        <taxon>Agaricomycotina</taxon>
        <taxon>Agaricomycetes</taxon>
        <taxon>Polyporales</taxon>
        <taxon>Polyporaceae</taxon>
        <taxon>Lentinus</taxon>
    </lineage>
</organism>
<dbReference type="OrthoDB" id="2921803at2759"/>
<name>A0A371DIT5_9APHY</name>
<keyword evidence="2" id="KW-1185">Reference proteome</keyword>
<protein>
    <recommendedName>
        <fullName evidence="3">F-box domain-containing protein</fullName>
    </recommendedName>
</protein>
<gene>
    <name evidence="1" type="ORF">OH76DRAFT_156900</name>
</gene>
<dbReference type="Gene3D" id="3.80.10.10">
    <property type="entry name" value="Ribonuclease Inhibitor"/>
    <property type="match status" value="1"/>
</dbReference>
<proteinExistence type="predicted"/>
<dbReference type="Proteomes" id="UP000256964">
    <property type="component" value="Unassembled WGS sequence"/>
</dbReference>
<evidence type="ECO:0000313" key="2">
    <source>
        <dbReference type="Proteomes" id="UP000256964"/>
    </source>
</evidence>
<dbReference type="InterPro" id="IPR032675">
    <property type="entry name" value="LRR_dom_sf"/>
</dbReference>
<dbReference type="SUPFAM" id="SSF52047">
    <property type="entry name" value="RNI-like"/>
    <property type="match status" value="1"/>
</dbReference>
<dbReference type="EMBL" id="KZ857390">
    <property type="protein sequence ID" value="RDX52418.1"/>
    <property type="molecule type" value="Genomic_DNA"/>
</dbReference>
<dbReference type="AlphaFoldDB" id="A0A371DIT5"/>
<sequence>MPVPQLPPELTDRIILAVDRGTLPACALVCSSWLPASRYAMFRFVHIRSSVSYELLVSRVLSSESMKHHLPDVRKMVLWNRKEGDFPEDRIPESWPSFFQLFAAHLPNLTTVVLGTTNWDQRPTHPLTSLVLSRFISVRHLELRGCNFPSFGTLRRALSALPSLDFLIVEGGSWPVPSAELSPLLLGNGAYGSARPRLSTLHLYTHPGPLNRLRTHQLVTWLSTTATPTTLHKLQFMEHLPLEVGCRGLLDSFGPSFPLFMRNISALGFSLIASDEGD</sequence>
<evidence type="ECO:0000313" key="1">
    <source>
        <dbReference type="EMBL" id="RDX52418.1"/>
    </source>
</evidence>
<evidence type="ECO:0008006" key="3">
    <source>
        <dbReference type="Google" id="ProtNLM"/>
    </source>
</evidence>
<dbReference type="SUPFAM" id="SSF81383">
    <property type="entry name" value="F-box domain"/>
    <property type="match status" value="1"/>
</dbReference>
<reference evidence="1 2" key="1">
    <citation type="journal article" date="2018" name="Biotechnol. Biofuels">
        <title>Integrative visual omics of the white-rot fungus Polyporus brumalis exposes the biotechnological potential of its oxidative enzymes for delignifying raw plant biomass.</title>
        <authorList>
            <person name="Miyauchi S."/>
            <person name="Rancon A."/>
            <person name="Drula E."/>
            <person name="Hage H."/>
            <person name="Chaduli D."/>
            <person name="Favel A."/>
            <person name="Grisel S."/>
            <person name="Henrissat B."/>
            <person name="Herpoel-Gimbert I."/>
            <person name="Ruiz-Duenas F.J."/>
            <person name="Chevret D."/>
            <person name="Hainaut M."/>
            <person name="Lin J."/>
            <person name="Wang M."/>
            <person name="Pangilinan J."/>
            <person name="Lipzen A."/>
            <person name="Lesage-Meessen L."/>
            <person name="Navarro D."/>
            <person name="Riley R."/>
            <person name="Grigoriev I.V."/>
            <person name="Zhou S."/>
            <person name="Raouche S."/>
            <person name="Rosso M.N."/>
        </authorList>
    </citation>
    <scope>NUCLEOTIDE SEQUENCE [LARGE SCALE GENOMIC DNA]</scope>
    <source>
        <strain evidence="1 2">BRFM 1820</strain>
    </source>
</reference>
<accession>A0A371DIT5</accession>
<dbReference type="InterPro" id="IPR036047">
    <property type="entry name" value="F-box-like_dom_sf"/>
</dbReference>